<reference evidence="4" key="1">
    <citation type="submission" date="2023-06" db="EMBL/GenBank/DDBJ databases">
        <authorList>
            <person name="Delattre M."/>
        </authorList>
    </citation>
    <scope>NUCLEOTIDE SEQUENCE</scope>
    <source>
        <strain evidence="4">AF72</strain>
    </source>
</reference>
<dbReference type="AlphaFoldDB" id="A0AA36DK80"/>
<keyword evidence="2" id="KW-0812">Transmembrane</keyword>
<evidence type="ECO:0000256" key="2">
    <source>
        <dbReference type="SAM" id="Phobius"/>
    </source>
</evidence>
<proteinExistence type="predicted"/>
<keyword evidence="5" id="KW-1185">Reference proteome</keyword>
<feature type="region of interest" description="Disordered" evidence="1">
    <location>
        <begin position="187"/>
        <end position="209"/>
    </location>
</feature>
<feature type="region of interest" description="Disordered" evidence="1">
    <location>
        <begin position="381"/>
        <end position="402"/>
    </location>
</feature>
<evidence type="ECO:0000313" key="4">
    <source>
        <dbReference type="EMBL" id="CAJ0587907.1"/>
    </source>
</evidence>
<dbReference type="EMBL" id="CATQJA010002710">
    <property type="protein sequence ID" value="CAJ0587907.1"/>
    <property type="molecule type" value="Genomic_DNA"/>
</dbReference>
<evidence type="ECO:0000256" key="3">
    <source>
        <dbReference type="SAM" id="SignalP"/>
    </source>
</evidence>
<accession>A0AA36DK80</accession>
<feature type="non-terminal residue" evidence="4">
    <location>
        <position position="1"/>
    </location>
</feature>
<gene>
    <name evidence="4" type="ORF">MSPICULIGERA_LOCUS25860</name>
</gene>
<feature type="chain" id="PRO_5041414270" evidence="3">
    <location>
        <begin position="19"/>
        <end position="428"/>
    </location>
</feature>
<name>A0AA36DK80_9BILA</name>
<comment type="caution">
    <text evidence="4">The sequence shown here is derived from an EMBL/GenBank/DDBJ whole genome shotgun (WGS) entry which is preliminary data.</text>
</comment>
<evidence type="ECO:0000256" key="1">
    <source>
        <dbReference type="SAM" id="MobiDB-lite"/>
    </source>
</evidence>
<feature type="signal peptide" evidence="3">
    <location>
        <begin position="1"/>
        <end position="18"/>
    </location>
</feature>
<dbReference type="Proteomes" id="UP001177023">
    <property type="component" value="Unassembled WGS sequence"/>
</dbReference>
<feature type="transmembrane region" description="Helical" evidence="2">
    <location>
        <begin position="240"/>
        <end position="257"/>
    </location>
</feature>
<keyword evidence="3" id="KW-0732">Signal</keyword>
<evidence type="ECO:0000313" key="5">
    <source>
        <dbReference type="Proteomes" id="UP001177023"/>
    </source>
</evidence>
<sequence length="428" mass="46356">MLFVYLLVLVLYTGSLSAENTTLNVTICVPKGLCPGCEERFTFCRVKDGKMLCTFKDKIIDPDSGVCDFEGCPIGETDLAVGANRSCIPMKKIVNGSLPMEWWWDGCIEPFLVNCGNYLPVCVRAFELEEYNQTMGGCINKGCPPATHPCKVESGTECISYDDLKSFQWTKGGDECIRATAEEKAAARATVPPAAQEKTEPKETSPASRPSGLLVNSVFVILTLRLLCIFSTFGVESAMLFVYLLVLALYTGGLNAANTTMTAAMCHKGSPDCTVGDKRNCLPRNRMTNGTLPDGWWWDGCIYDYYINCGNYVPVCLNAATITAYNASAGGCINDGCPPATHPCKGENGTECIDYDDLKSARYKKGGDVCVLATAEEKAAARPTVPPAAQEKTEPKETSPASRPSWLLVNSVIHLLTLRLLCIVFGPA</sequence>
<protein>
    <submittedName>
        <fullName evidence="4">Uncharacterized protein</fullName>
    </submittedName>
</protein>
<keyword evidence="2" id="KW-1133">Transmembrane helix</keyword>
<keyword evidence="2" id="KW-0472">Membrane</keyword>
<organism evidence="4 5">
    <name type="scientific">Mesorhabditis spiculigera</name>
    <dbReference type="NCBI Taxonomy" id="96644"/>
    <lineage>
        <taxon>Eukaryota</taxon>
        <taxon>Metazoa</taxon>
        <taxon>Ecdysozoa</taxon>
        <taxon>Nematoda</taxon>
        <taxon>Chromadorea</taxon>
        <taxon>Rhabditida</taxon>
        <taxon>Rhabditina</taxon>
        <taxon>Rhabditomorpha</taxon>
        <taxon>Rhabditoidea</taxon>
        <taxon>Rhabditidae</taxon>
        <taxon>Mesorhabditinae</taxon>
        <taxon>Mesorhabditis</taxon>
    </lineage>
</organism>